<dbReference type="SUPFAM" id="SSF53756">
    <property type="entry name" value="UDP-Glycosyltransferase/glycogen phosphorylase"/>
    <property type="match status" value="1"/>
</dbReference>
<dbReference type="KEGG" id="laj:A0128_07520"/>
<accession>A0A1D7UVR8</accession>
<dbReference type="Proteomes" id="UP000094197">
    <property type="component" value="Chromosome 1"/>
</dbReference>
<dbReference type="CDD" id="cd03809">
    <property type="entry name" value="GT4_MtfB-like"/>
    <property type="match status" value="1"/>
</dbReference>
<dbReference type="GO" id="GO:0009103">
    <property type="term" value="P:lipopolysaccharide biosynthetic process"/>
    <property type="evidence" value="ECO:0007669"/>
    <property type="project" value="TreeGrafter"/>
</dbReference>
<keyword evidence="4" id="KW-1185">Reference proteome</keyword>
<dbReference type="AlphaFoldDB" id="A0A1D7UVR8"/>
<evidence type="ECO:0000256" key="1">
    <source>
        <dbReference type="ARBA" id="ARBA00022679"/>
    </source>
</evidence>
<evidence type="ECO:0000313" key="3">
    <source>
        <dbReference type="EMBL" id="AOP33705.1"/>
    </source>
</evidence>
<dbReference type="OrthoDB" id="9797829at2"/>
<evidence type="ECO:0000259" key="2">
    <source>
        <dbReference type="Pfam" id="PF00534"/>
    </source>
</evidence>
<dbReference type="RefSeq" id="WP_069606940.1">
    <property type="nucleotide sequence ID" value="NZ_CP015217.1"/>
</dbReference>
<dbReference type="PANTHER" id="PTHR46401">
    <property type="entry name" value="GLYCOSYLTRANSFERASE WBBK-RELATED"/>
    <property type="match status" value="1"/>
</dbReference>
<gene>
    <name evidence="3" type="ORF">A0128_07520</name>
</gene>
<feature type="domain" description="Glycosyl transferase family 1" evidence="2">
    <location>
        <begin position="194"/>
        <end position="354"/>
    </location>
</feature>
<sequence length="380" mass="43292">MILGIDASNIRGGGGVTHLVEMLGAGEPKEYGFDKVFIWGGSPTLDKIEARSWLVKIYEPLLDRSLFHRFFWSRFLLSKRMKESKSDILFVPGGSYSGSFRPFVTMSQNLLPFEWSEIRRYGFSISALRLILLFFSQSFTFRKAKGVIFLTNYAKKIVLKKVKISLDRVAIVNHGINQKFFHAVKIQKDIGEYSNEKPYRILYVSFIGEYKHQWNVVRAVSNLKKQGFPVTLDLVGSPDDPLAVKKLKDVLDQEDAERLFIRYHSLIPYSEIEKKYIEADLFAFASSCETFGQIVTEAMAAGLPIACSNLSAMPEILQDAGKYFDPLNVDSIEETIKSMINSKETRKEVSEKAFQLAKSFSWKKAANETFEFLQKATVTK</sequence>
<name>A0A1D7UVR8_9LEPT</name>
<dbReference type="PANTHER" id="PTHR46401:SF2">
    <property type="entry name" value="GLYCOSYLTRANSFERASE WBBK-RELATED"/>
    <property type="match status" value="1"/>
</dbReference>
<organism evidence="3 4">
    <name type="scientific">Leptospira tipperaryensis</name>
    <dbReference type="NCBI Taxonomy" id="2564040"/>
    <lineage>
        <taxon>Bacteria</taxon>
        <taxon>Pseudomonadati</taxon>
        <taxon>Spirochaetota</taxon>
        <taxon>Spirochaetia</taxon>
        <taxon>Leptospirales</taxon>
        <taxon>Leptospiraceae</taxon>
        <taxon>Leptospira</taxon>
    </lineage>
</organism>
<dbReference type="Gene3D" id="3.40.50.2000">
    <property type="entry name" value="Glycogen Phosphorylase B"/>
    <property type="match status" value="1"/>
</dbReference>
<keyword evidence="1 3" id="KW-0808">Transferase</keyword>
<dbReference type="EMBL" id="CP015217">
    <property type="protein sequence ID" value="AOP33705.1"/>
    <property type="molecule type" value="Genomic_DNA"/>
</dbReference>
<protein>
    <submittedName>
        <fullName evidence="3">Glycosyl transferase</fullName>
    </submittedName>
</protein>
<evidence type="ECO:0000313" key="4">
    <source>
        <dbReference type="Proteomes" id="UP000094197"/>
    </source>
</evidence>
<proteinExistence type="predicted"/>
<dbReference type="Pfam" id="PF00534">
    <property type="entry name" value="Glycos_transf_1"/>
    <property type="match status" value="1"/>
</dbReference>
<dbReference type="InterPro" id="IPR001296">
    <property type="entry name" value="Glyco_trans_1"/>
</dbReference>
<dbReference type="GO" id="GO:0016757">
    <property type="term" value="F:glycosyltransferase activity"/>
    <property type="evidence" value="ECO:0007669"/>
    <property type="project" value="InterPro"/>
</dbReference>
<reference evidence="3 4" key="1">
    <citation type="submission" date="2016-04" db="EMBL/GenBank/DDBJ databases">
        <title>Complete genome seqeunce of Leptospira alstonii serovar Room22.</title>
        <authorList>
            <person name="Nally J.E."/>
            <person name="Bayles D.O."/>
            <person name="Hurley D."/>
            <person name="Fanning S."/>
            <person name="McMahon B.J."/>
            <person name="Arent Z."/>
        </authorList>
    </citation>
    <scope>NUCLEOTIDE SEQUENCE [LARGE SCALE GENOMIC DNA]</scope>
    <source>
        <strain evidence="3 4">GWTS #1</strain>
    </source>
</reference>